<evidence type="ECO:0000256" key="1">
    <source>
        <dbReference type="SAM" id="MobiDB-lite"/>
    </source>
</evidence>
<feature type="region of interest" description="Disordered" evidence="1">
    <location>
        <begin position="49"/>
        <end position="69"/>
    </location>
</feature>
<dbReference type="AlphaFoldDB" id="A0A2Z7C6S1"/>
<protein>
    <submittedName>
        <fullName evidence="2">Formin-like protein 20</fullName>
    </submittedName>
</protein>
<organism evidence="2 3">
    <name type="scientific">Dorcoceras hygrometricum</name>
    <dbReference type="NCBI Taxonomy" id="472368"/>
    <lineage>
        <taxon>Eukaryota</taxon>
        <taxon>Viridiplantae</taxon>
        <taxon>Streptophyta</taxon>
        <taxon>Embryophyta</taxon>
        <taxon>Tracheophyta</taxon>
        <taxon>Spermatophyta</taxon>
        <taxon>Magnoliopsida</taxon>
        <taxon>eudicotyledons</taxon>
        <taxon>Gunneridae</taxon>
        <taxon>Pentapetalae</taxon>
        <taxon>asterids</taxon>
        <taxon>lamiids</taxon>
        <taxon>Lamiales</taxon>
        <taxon>Gesneriaceae</taxon>
        <taxon>Didymocarpoideae</taxon>
        <taxon>Trichosporeae</taxon>
        <taxon>Loxocarpinae</taxon>
        <taxon>Dorcoceras</taxon>
    </lineage>
</organism>
<name>A0A2Z7C6S1_9LAMI</name>
<evidence type="ECO:0000313" key="3">
    <source>
        <dbReference type="Proteomes" id="UP000250235"/>
    </source>
</evidence>
<reference evidence="2 3" key="1">
    <citation type="journal article" date="2015" name="Proc. Natl. Acad. Sci. U.S.A.">
        <title>The resurrection genome of Boea hygrometrica: A blueprint for survival of dehydration.</title>
        <authorList>
            <person name="Xiao L."/>
            <person name="Yang G."/>
            <person name="Zhang L."/>
            <person name="Yang X."/>
            <person name="Zhao S."/>
            <person name="Ji Z."/>
            <person name="Zhou Q."/>
            <person name="Hu M."/>
            <person name="Wang Y."/>
            <person name="Chen M."/>
            <person name="Xu Y."/>
            <person name="Jin H."/>
            <person name="Xiao X."/>
            <person name="Hu G."/>
            <person name="Bao F."/>
            <person name="Hu Y."/>
            <person name="Wan P."/>
            <person name="Li L."/>
            <person name="Deng X."/>
            <person name="Kuang T."/>
            <person name="Xiang C."/>
            <person name="Zhu J.K."/>
            <person name="Oliver M.J."/>
            <person name="He Y."/>
        </authorList>
    </citation>
    <scope>NUCLEOTIDE SEQUENCE [LARGE SCALE GENOMIC DNA]</scope>
    <source>
        <strain evidence="3">cv. XS01</strain>
    </source>
</reference>
<feature type="region of interest" description="Disordered" evidence="1">
    <location>
        <begin position="132"/>
        <end position="156"/>
    </location>
</feature>
<dbReference type="Proteomes" id="UP000250235">
    <property type="component" value="Unassembled WGS sequence"/>
</dbReference>
<keyword evidence="3" id="KW-1185">Reference proteome</keyword>
<proteinExistence type="predicted"/>
<evidence type="ECO:0000313" key="2">
    <source>
        <dbReference type="EMBL" id="KZV42407.1"/>
    </source>
</evidence>
<sequence length="217" mass="23982">MRCRVVTVSSTPCCEACRLPETGSANSELHAAGKYCENPKIQLQEIEKKKSAAGRKPAAGKSAGGQKTSCWSKNQLLDRSTHLLVGQTSSCTVTQLLHSQPAPAQSPSSCTVTQLLRSQPSRQLSSQTQLLLSQQTTQQTTQQSTQQPTSIHRPDMDSNGLQIQYFPFTISFSPFVNKPTNLELNPRVSYTEDAYEMSVVFISMQRLKISTFVIHFK</sequence>
<gene>
    <name evidence="2" type="ORF">F511_34712</name>
</gene>
<accession>A0A2Z7C6S1</accession>
<dbReference type="EMBL" id="KQ999068">
    <property type="protein sequence ID" value="KZV42407.1"/>
    <property type="molecule type" value="Genomic_DNA"/>
</dbReference>
<feature type="compositionally biased region" description="Low complexity" evidence="1">
    <location>
        <begin position="132"/>
        <end position="150"/>
    </location>
</feature>